<evidence type="ECO:0000313" key="10">
    <source>
        <dbReference type="Proteomes" id="UP001615550"/>
    </source>
</evidence>
<reference evidence="9 10" key="1">
    <citation type="submission" date="2024-08" db="EMBL/GenBank/DDBJ databases">
        <title>Draft Genome Sequence of Legionella lytica strain DSB2004, Isolated From a Fire Sprinkler System.</title>
        <authorList>
            <person name="Everhart A.D."/>
            <person name="Kidane D.T."/>
            <person name="Farone A.L."/>
            <person name="Farone M.B."/>
        </authorList>
    </citation>
    <scope>NUCLEOTIDE SEQUENCE [LARGE SCALE GENOMIC DNA]</scope>
    <source>
        <strain evidence="9 10">DSB2004</strain>
    </source>
</reference>
<dbReference type="InterPro" id="IPR052347">
    <property type="entry name" value="Isochorismatase_Nicotinamidase"/>
</dbReference>
<name>A0ABW8DAM5_9GAMM</name>
<feature type="domain" description="Isochorismatase-like" evidence="8">
    <location>
        <begin position="3"/>
        <end position="182"/>
    </location>
</feature>
<dbReference type="PANTHER" id="PTHR11080:SF2">
    <property type="entry name" value="LD05707P"/>
    <property type="match status" value="1"/>
</dbReference>
<dbReference type="Pfam" id="PF00857">
    <property type="entry name" value="Isochorismatase"/>
    <property type="match status" value="1"/>
</dbReference>
<gene>
    <name evidence="9" type="primary">pncA</name>
    <name evidence="9" type="ORF">ACD661_14475</name>
</gene>
<evidence type="ECO:0000256" key="4">
    <source>
        <dbReference type="ARBA" id="ARBA00022801"/>
    </source>
</evidence>
<evidence type="ECO:0000259" key="8">
    <source>
        <dbReference type="Pfam" id="PF00857"/>
    </source>
</evidence>
<dbReference type="EC" id="3.5.1.19" evidence="6"/>
<comment type="similarity">
    <text evidence="1">Belongs to the isochorismatase family.</text>
</comment>
<evidence type="ECO:0000313" key="9">
    <source>
        <dbReference type="EMBL" id="MFJ1269767.1"/>
    </source>
</evidence>
<dbReference type="InterPro" id="IPR000868">
    <property type="entry name" value="Isochorismatase-like_dom"/>
</dbReference>
<evidence type="ECO:0000256" key="2">
    <source>
        <dbReference type="ARBA" id="ARBA00022642"/>
    </source>
</evidence>
<dbReference type="NCBIfam" id="NF008623">
    <property type="entry name" value="PRK11609.1"/>
    <property type="match status" value="1"/>
</dbReference>
<evidence type="ECO:0000256" key="5">
    <source>
        <dbReference type="ARBA" id="ARBA00037900"/>
    </source>
</evidence>
<dbReference type="EMBL" id="JBGORX010000009">
    <property type="protein sequence ID" value="MFJ1269767.1"/>
    <property type="molecule type" value="Genomic_DNA"/>
</dbReference>
<dbReference type="CDD" id="cd01011">
    <property type="entry name" value="nicotinamidase"/>
    <property type="match status" value="1"/>
</dbReference>
<organism evidence="9 10">
    <name type="scientific">Legionella lytica</name>
    <dbReference type="NCBI Taxonomy" id="96232"/>
    <lineage>
        <taxon>Bacteria</taxon>
        <taxon>Pseudomonadati</taxon>
        <taxon>Pseudomonadota</taxon>
        <taxon>Gammaproteobacteria</taxon>
        <taxon>Legionellales</taxon>
        <taxon>Legionellaceae</taxon>
        <taxon>Legionella</taxon>
    </lineage>
</organism>
<comment type="pathway">
    <text evidence="5">Cofactor biosynthesis; nicotinate biosynthesis; nicotinate from nicotinamide: step 1/1.</text>
</comment>
<accession>A0ABW8DAM5</accession>
<dbReference type="SUPFAM" id="SSF52499">
    <property type="entry name" value="Isochorismatase-like hydrolases"/>
    <property type="match status" value="1"/>
</dbReference>
<evidence type="ECO:0000256" key="7">
    <source>
        <dbReference type="ARBA" id="ARBA00043224"/>
    </source>
</evidence>
<dbReference type="GO" id="GO:0008936">
    <property type="term" value="F:nicotinamidase activity"/>
    <property type="evidence" value="ECO:0007669"/>
    <property type="project" value="UniProtKB-EC"/>
</dbReference>
<proteinExistence type="inferred from homology"/>
<dbReference type="PANTHER" id="PTHR11080">
    <property type="entry name" value="PYRAZINAMIDASE/NICOTINAMIDASE"/>
    <property type="match status" value="1"/>
</dbReference>
<dbReference type="Proteomes" id="UP001615550">
    <property type="component" value="Unassembled WGS sequence"/>
</dbReference>
<evidence type="ECO:0000256" key="6">
    <source>
        <dbReference type="ARBA" id="ARBA00039017"/>
    </source>
</evidence>
<keyword evidence="10" id="KW-1185">Reference proteome</keyword>
<keyword evidence="2" id="KW-0662">Pyridine nucleotide biosynthesis</keyword>
<dbReference type="RefSeq" id="WP_400188583.1">
    <property type="nucleotide sequence ID" value="NZ_JBGORX010000009.1"/>
</dbReference>
<protein>
    <recommendedName>
        <fullName evidence="6">nicotinamidase</fullName>
        <ecNumber evidence="6">3.5.1.19</ecNumber>
    </recommendedName>
    <alternativeName>
        <fullName evidence="7">Nicotinamide deamidase</fullName>
    </alternativeName>
</protein>
<comment type="caution">
    <text evidence="9">The sequence shown here is derived from an EMBL/GenBank/DDBJ whole genome shotgun (WGS) entry which is preliminary data.</text>
</comment>
<evidence type="ECO:0000256" key="3">
    <source>
        <dbReference type="ARBA" id="ARBA00022723"/>
    </source>
</evidence>
<keyword evidence="3" id="KW-0479">Metal-binding</keyword>
<keyword evidence="4 9" id="KW-0378">Hydrolase</keyword>
<sequence>MKTLIILDVQNDFMPGGALAVPEGDVIVPVINQVMDHFDLIVATQDWHPQNHKSFASRHPGKKPFEKIQLHGLEQTLWPDHCVQGSEGAEFFPQLETSRIAAIFRKGMDPEIDSYSGFYENDHKKSTGLTAYLRAKGASKLYFCGLCADICVYYSIKDAQQEGFASYLIEDATHPLNEDAFKRIRIELKQLGVGLIQSSELA</sequence>
<evidence type="ECO:0000256" key="1">
    <source>
        <dbReference type="ARBA" id="ARBA00006336"/>
    </source>
</evidence>
<dbReference type="Gene3D" id="3.40.50.850">
    <property type="entry name" value="Isochorismatase-like"/>
    <property type="match status" value="1"/>
</dbReference>
<dbReference type="InterPro" id="IPR036380">
    <property type="entry name" value="Isochorismatase-like_sf"/>
</dbReference>